<keyword evidence="1" id="KW-0812">Transmembrane</keyword>
<evidence type="ECO:0000256" key="1">
    <source>
        <dbReference type="SAM" id="Phobius"/>
    </source>
</evidence>
<keyword evidence="1" id="KW-0472">Membrane</keyword>
<keyword evidence="1" id="KW-1133">Transmembrane helix</keyword>
<dbReference type="AlphaFoldDB" id="A0A0F9WL43"/>
<dbReference type="EMBL" id="LAZR01000251">
    <property type="protein sequence ID" value="KKN79253.1"/>
    <property type="molecule type" value="Genomic_DNA"/>
</dbReference>
<accession>A0A0F9WL43</accession>
<protein>
    <submittedName>
        <fullName evidence="2">Uncharacterized protein</fullName>
    </submittedName>
</protein>
<name>A0A0F9WL43_9ZZZZ</name>
<organism evidence="2">
    <name type="scientific">marine sediment metagenome</name>
    <dbReference type="NCBI Taxonomy" id="412755"/>
    <lineage>
        <taxon>unclassified sequences</taxon>
        <taxon>metagenomes</taxon>
        <taxon>ecological metagenomes</taxon>
    </lineage>
</organism>
<reference evidence="2" key="1">
    <citation type="journal article" date="2015" name="Nature">
        <title>Complex archaea that bridge the gap between prokaryotes and eukaryotes.</title>
        <authorList>
            <person name="Spang A."/>
            <person name="Saw J.H."/>
            <person name="Jorgensen S.L."/>
            <person name="Zaremba-Niedzwiedzka K."/>
            <person name="Martijn J."/>
            <person name="Lind A.E."/>
            <person name="van Eijk R."/>
            <person name="Schleper C."/>
            <person name="Guy L."/>
            <person name="Ettema T.J."/>
        </authorList>
    </citation>
    <scope>NUCLEOTIDE SEQUENCE</scope>
</reference>
<proteinExistence type="predicted"/>
<comment type="caution">
    <text evidence="2">The sequence shown here is derived from an EMBL/GenBank/DDBJ whole genome shotgun (WGS) entry which is preliminary data.</text>
</comment>
<gene>
    <name evidence="2" type="ORF">LCGC14_0342710</name>
</gene>
<evidence type="ECO:0000313" key="2">
    <source>
        <dbReference type="EMBL" id="KKN79253.1"/>
    </source>
</evidence>
<feature type="transmembrane region" description="Helical" evidence="1">
    <location>
        <begin position="12"/>
        <end position="33"/>
    </location>
</feature>
<sequence>MKKKYKIQIGFWLYLILAFSVVIVGIPAIIGIFF</sequence>